<gene>
    <name evidence="1" type="ORF">HOP12_02755</name>
</gene>
<comment type="caution">
    <text evidence="1">The sequence shown here is derived from an EMBL/GenBank/DDBJ whole genome shotgun (WGS) entry which is preliminary data.</text>
</comment>
<sequence>MTNRRRARPIERLALLLSLFMALPAIEWCPFSWSECDVACASSPSCSGPSRCGVAPTAAAPIPQGDRAWCVHRPLEGLLARDVELTQPAATATLAEWFERESLEAPRITAVAWERRPLSVPVRLRPHAPPLARAPPGV</sequence>
<evidence type="ECO:0000313" key="1">
    <source>
        <dbReference type="EMBL" id="NOT33070.1"/>
    </source>
</evidence>
<dbReference type="EMBL" id="JABFRW010000028">
    <property type="protein sequence ID" value="NOT33070.1"/>
    <property type="molecule type" value="Genomic_DNA"/>
</dbReference>
<protein>
    <submittedName>
        <fullName evidence="1">Uncharacterized protein</fullName>
    </submittedName>
</protein>
<evidence type="ECO:0000313" key="2">
    <source>
        <dbReference type="Proteomes" id="UP000580839"/>
    </source>
</evidence>
<proteinExistence type="predicted"/>
<accession>A0A849SNT4</accession>
<dbReference type="AlphaFoldDB" id="A0A849SNT4"/>
<dbReference type="Proteomes" id="UP000580839">
    <property type="component" value="Unassembled WGS sequence"/>
</dbReference>
<name>A0A849SNT4_UNCEI</name>
<reference evidence="1 2" key="1">
    <citation type="submission" date="2020-04" db="EMBL/GenBank/DDBJ databases">
        <title>Metagenomic profiling of ammonia- and methane-oxidizing microorganisms in a Dutch drinking water treatment plant.</title>
        <authorList>
            <person name="Poghosyan L."/>
            <person name="Leucker S."/>
        </authorList>
    </citation>
    <scope>NUCLEOTIDE SEQUENCE [LARGE SCALE GENOMIC DNA]</scope>
    <source>
        <strain evidence="1">S-RSF-IL-03</strain>
    </source>
</reference>
<organism evidence="1 2">
    <name type="scientific">Eiseniibacteriota bacterium</name>
    <dbReference type="NCBI Taxonomy" id="2212470"/>
    <lineage>
        <taxon>Bacteria</taxon>
        <taxon>Candidatus Eiseniibacteriota</taxon>
    </lineage>
</organism>